<accession>A0ABN7X6T8</accession>
<feature type="transmembrane region" description="Helical" evidence="3">
    <location>
        <begin position="141"/>
        <end position="159"/>
    </location>
</feature>
<keyword evidence="2" id="KW-0677">Repeat</keyword>
<keyword evidence="5" id="KW-1185">Reference proteome</keyword>
<dbReference type="Proteomes" id="UP000789901">
    <property type="component" value="Unassembled WGS sequence"/>
</dbReference>
<keyword evidence="1" id="KW-0433">Leucine-rich repeat</keyword>
<keyword evidence="3" id="KW-1133">Transmembrane helix</keyword>
<feature type="non-terminal residue" evidence="4">
    <location>
        <position position="220"/>
    </location>
</feature>
<dbReference type="InterPro" id="IPR032675">
    <property type="entry name" value="LRR_dom_sf"/>
</dbReference>
<evidence type="ECO:0000313" key="4">
    <source>
        <dbReference type="EMBL" id="CAG8849466.1"/>
    </source>
</evidence>
<keyword evidence="3" id="KW-0472">Membrane</keyword>
<sequence length="220" mass="24596">CSDNELTDLDISKNNDLESINATKNKLKSLDWLADLPAKDKLKSLNLFGNEIGEVDFAELITNFPNLEKINLSGNPLKAKNLDNLSSEQFAKLIKDIKDKKIMELISQGNQQQQNAQYLQTLIQGGSPAKTDDGKRSGNNVPLLIGGLVIFGVLAVGVGKMDDLLTELKKTQPTIYFELEGEKEDNEEIKRYSDYIRRKVNERKNIAGEDIYCSNCGKEE</sequence>
<keyword evidence="3" id="KW-0812">Transmembrane</keyword>
<dbReference type="Gene3D" id="3.80.10.10">
    <property type="entry name" value="Ribonuclease Inhibitor"/>
    <property type="match status" value="1"/>
</dbReference>
<proteinExistence type="predicted"/>
<comment type="caution">
    <text evidence="4">The sequence shown here is derived from an EMBL/GenBank/DDBJ whole genome shotgun (WGS) entry which is preliminary data.</text>
</comment>
<gene>
    <name evidence="4" type="ORF">GMARGA_LOCUS39730</name>
</gene>
<dbReference type="EMBL" id="CAJVQB010096358">
    <property type="protein sequence ID" value="CAG8849466.1"/>
    <property type="molecule type" value="Genomic_DNA"/>
</dbReference>
<dbReference type="InterPro" id="IPR025875">
    <property type="entry name" value="Leu-rich_rpt_4"/>
</dbReference>
<reference evidence="4 5" key="1">
    <citation type="submission" date="2021-06" db="EMBL/GenBank/DDBJ databases">
        <authorList>
            <person name="Kallberg Y."/>
            <person name="Tangrot J."/>
            <person name="Rosling A."/>
        </authorList>
    </citation>
    <scope>NUCLEOTIDE SEQUENCE [LARGE SCALE GENOMIC DNA]</scope>
    <source>
        <strain evidence="4 5">120-4 pot B 10/14</strain>
    </source>
</reference>
<dbReference type="Pfam" id="PF12799">
    <property type="entry name" value="LRR_4"/>
    <property type="match status" value="1"/>
</dbReference>
<organism evidence="4 5">
    <name type="scientific">Gigaspora margarita</name>
    <dbReference type="NCBI Taxonomy" id="4874"/>
    <lineage>
        <taxon>Eukaryota</taxon>
        <taxon>Fungi</taxon>
        <taxon>Fungi incertae sedis</taxon>
        <taxon>Mucoromycota</taxon>
        <taxon>Glomeromycotina</taxon>
        <taxon>Glomeromycetes</taxon>
        <taxon>Diversisporales</taxon>
        <taxon>Gigasporaceae</taxon>
        <taxon>Gigaspora</taxon>
    </lineage>
</organism>
<evidence type="ECO:0000256" key="2">
    <source>
        <dbReference type="ARBA" id="ARBA00022737"/>
    </source>
</evidence>
<protein>
    <submittedName>
        <fullName evidence="4">31845_t:CDS:1</fullName>
    </submittedName>
</protein>
<evidence type="ECO:0000313" key="5">
    <source>
        <dbReference type="Proteomes" id="UP000789901"/>
    </source>
</evidence>
<dbReference type="SUPFAM" id="SSF52058">
    <property type="entry name" value="L domain-like"/>
    <property type="match status" value="1"/>
</dbReference>
<evidence type="ECO:0000256" key="3">
    <source>
        <dbReference type="SAM" id="Phobius"/>
    </source>
</evidence>
<feature type="non-terminal residue" evidence="4">
    <location>
        <position position="1"/>
    </location>
</feature>
<evidence type="ECO:0000256" key="1">
    <source>
        <dbReference type="ARBA" id="ARBA00022614"/>
    </source>
</evidence>
<name>A0ABN7X6T8_GIGMA</name>